<dbReference type="Pfam" id="PF13466">
    <property type="entry name" value="STAS_2"/>
    <property type="match status" value="1"/>
</dbReference>
<dbReference type="PANTHER" id="PTHR35849:SF2">
    <property type="entry name" value="BLR2341 PROTEIN"/>
    <property type="match status" value="1"/>
</dbReference>
<evidence type="ECO:0000259" key="1">
    <source>
        <dbReference type="PROSITE" id="PS50801"/>
    </source>
</evidence>
<dbReference type="PROSITE" id="PS50801">
    <property type="entry name" value="STAS"/>
    <property type="match status" value="1"/>
</dbReference>
<dbReference type="InterPro" id="IPR058548">
    <property type="entry name" value="MlaB-like_STAS"/>
</dbReference>
<name>A0A177MAL5_METMH</name>
<accession>A0A177MAL5</accession>
<dbReference type="InterPro" id="IPR052746">
    <property type="entry name" value="MlaB_ABC_Transporter"/>
</dbReference>
<organism evidence="2 3">
    <name type="scientific">Methylomonas methanica</name>
    <dbReference type="NCBI Taxonomy" id="421"/>
    <lineage>
        <taxon>Bacteria</taxon>
        <taxon>Pseudomonadati</taxon>
        <taxon>Pseudomonadota</taxon>
        <taxon>Gammaproteobacteria</taxon>
        <taxon>Methylococcales</taxon>
        <taxon>Methylococcaceae</taxon>
        <taxon>Methylomonas</taxon>
    </lineage>
</organism>
<dbReference type="AlphaFoldDB" id="A0A177MAL5"/>
<proteinExistence type="predicted"/>
<sequence length="95" mass="10353">MPSLTIKDELTIYTAADQKSNLLMFLTAGDDLEINLANVTEIDTAGLQLLILIKREAAHLGKTLRFVMHSKAVLDVLELANLTGAFGDQVVLTQN</sequence>
<comment type="caution">
    <text evidence="2">The sequence shown here is derived from an EMBL/GenBank/DDBJ whole genome shotgun (WGS) entry which is preliminary data.</text>
</comment>
<dbReference type="SUPFAM" id="SSF52091">
    <property type="entry name" value="SpoIIaa-like"/>
    <property type="match status" value="1"/>
</dbReference>
<dbReference type="RefSeq" id="WP_064009160.1">
    <property type="nucleotide sequence ID" value="NZ_LUUG01000082.1"/>
</dbReference>
<dbReference type="InterPro" id="IPR036513">
    <property type="entry name" value="STAS_dom_sf"/>
</dbReference>
<dbReference type="CDD" id="cd07043">
    <property type="entry name" value="STAS_anti-anti-sigma_factors"/>
    <property type="match status" value="1"/>
</dbReference>
<dbReference type="Gene3D" id="3.30.750.24">
    <property type="entry name" value="STAS domain"/>
    <property type="match status" value="1"/>
</dbReference>
<evidence type="ECO:0000313" key="3">
    <source>
        <dbReference type="Proteomes" id="UP000078090"/>
    </source>
</evidence>
<dbReference type="PANTHER" id="PTHR35849">
    <property type="entry name" value="BLR2341 PROTEIN"/>
    <property type="match status" value="1"/>
</dbReference>
<dbReference type="InterPro" id="IPR002645">
    <property type="entry name" value="STAS_dom"/>
</dbReference>
<gene>
    <name evidence="2" type="ORF">A1332_02325</name>
</gene>
<evidence type="ECO:0000313" key="2">
    <source>
        <dbReference type="EMBL" id="OAI02756.1"/>
    </source>
</evidence>
<dbReference type="EMBL" id="LUUG01000082">
    <property type="protein sequence ID" value="OAI02756.1"/>
    <property type="molecule type" value="Genomic_DNA"/>
</dbReference>
<reference evidence="2 3" key="1">
    <citation type="submission" date="2016-03" db="EMBL/GenBank/DDBJ databases">
        <authorList>
            <person name="Ploux O."/>
        </authorList>
    </citation>
    <scope>NUCLEOTIDE SEQUENCE [LARGE SCALE GENOMIC DNA]</scope>
    <source>
        <strain evidence="2 3">R-45363</strain>
    </source>
</reference>
<protein>
    <submittedName>
        <fullName evidence="2">Anti-sigma B factor antagonist</fullName>
    </submittedName>
</protein>
<dbReference type="Proteomes" id="UP000078090">
    <property type="component" value="Unassembled WGS sequence"/>
</dbReference>
<dbReference type="OrthoDB" id="5816515at2"/>
<feature type="domain" description="STAS" evidence="1">
    <location>
        <begin position="1"/>
        <end position="95"/>
    </location>
</feature>